<protein>
    <submittedName>
        <fullName evidence="1">Uncharacterized protein</fullName>
    </submittedName>
</protein>
<name>A0A8D8T1E9_9HEMI</name>
<evidence type="ECO:0000313" key="1">
    <source>
        <dbReference type="EMBL" id="CAG6677081.1"/>
    </source>
</evidence>
<dbReference type="AlphaFoldDB" id="A0A8D8T1E9"/>
<dbReference type="EMBL" id="HBUF01241468">
    <property type="protein sequence ID" value="CAG6677081.1"/>
    <property type="molecule type" value="Transcribed_RNA"/>
</dbReference>
<accession>A0A8D8T1E9</accession>
<proteinExistence type="predicted"/>
<organism evidence="1">
    <name type="scientific">Cacopsylla melanoneura</name>
    <dbReference type="NCBI Taxonomy" id="428564"/>
    <lineage>
        <taxon>Eukaryota</taxon>
        <taxon>Metazoa</taxon>
        <taxon>Ecdysozoa</taxon>
        <taxon>Arthropoda</taxon>
        <taxon>Hexapoda</taxon>
        <taxon>Insecta</taxon>
        <taxon>Pterygota</taxon>
        <taxon>Neoptera</taxon>
        <taxon>Paraneoptera</taxon>
        <taxon>Hemiptera</taxon>
        <taxon>Sternorrhyncha</taxon>
        <taxon>Psylloidea</taxon>
        <taxon>Psyllidae</taxon>
        <taxon>Psyllinae</taxon>
        <taxon>Cacopsylla</taxon>
    </lineage>
</organism>
<reference evidence="1" key="1">
    <citation type="submission" date="2021-05" db="EMBL/GenBank/DDBJ databases">
        <authorList>
            <person name="Alioto T."/>
            <person name="Alioto T."/>
            <person name="Gomez Garrido J."/>
        </authorList>
    </citation>
    <scope>NUCLEOTIDE SEQUENCE</scope>
</reference>
<sequence>MRPIARHSCYLNRTDRSQDMTIQRPCRCRRSWSKRSEVYLNIDIYRCYHTPRNIKGVRPNKQRGIMNSSLEKVSFLYFYLICLKLWDYGNTYLVLTSTPVSVA</sequence>